<dbReference type="InterPro" id="IPR016166">
    <property type="entry name" value="FAD-bd_PCMH"/>
</dbReference>
<dbReference type="EMBL" id="JAKNSF020000133">
    <property type="protein sequence ID" value="KAK7712803.1"/>
    <property type="molecule type" value="Genomic_DNA"/>
</dbReference>
<accession>A0ABR1NRQ3</accession>
<dbReference type="PANTHER" id="PTHR48050">
    <property type="entry name" value="STEROL 3-BETA-GLUCOSYLTRANSFERASE"/>
    <property type="match status" value="1"/>
</dbReference>
<dbReference type="InterPro" id="IPR016169">
    <property type="entry name" value="FAD-bd_PCMH_sub2"/>
</dbReference>
<dbReference type="InterPro" id="IPR010610">
    <property type="entry name" value="EryCIII-like_C"/>
</dbReference>
<proteinExistence type="predicted"/>
<keyword evidence="4" id="KW-1185">Reference proteome</keyword>
<reference evidence="3 4" key="1">
    <citation type="submission" date="2024-02" db="EMBL/GenBank/DDBJ databases">
        <title>De novo assembly and annotation of 12 fungi associated with fruit tree decline syndrome in Ontario, Canada.</title>
        <authorList>
            <person name="Sulman M."/>
            <person name="Ellouze W."/>
            <person name="Ilyukhin E."/>
        </authorList>
    </citation>
    <scope>NUCLEOTIDE SEQUENCE [LARGE SCALE GENOMIC DNA]</scope>
    <source>
        <strain evidence="3 4">M169</strain>
    </source>
</reference>
<dbReference type="InterPro" id="IPR004276">
    <property type="entry name" value="GlycoTrans_28_N"/>
</dbReference>
<dbReference type="PROSITE" id="PS51387">
    <property type="entry name" value="FAD_PCMH"/>
    <property type="match status" value="1"/>
</dbReference>
<gene>
    <name evidence="3" type="ORF">SLS63_012297</name>
</gene>
<feature type="domain" description="FAD-binding PCMH-type" evidence="2">
    <location>
        <begin position="1"/>
        <end position="155"/>
    </location>
</feature>
<comment type="caution">
    <text evidence="3">The sequence shown here is derived from an EMBL/GenBank/DDBJ whole genome shotgun (WGS) entry which is preliminary data.</text>
</comment>
<dbReference type="Gene3D" id="3.30.465.10">
    <property type="match status" value="1"/>
</dbReference>
<dbReference type="SUPFAM" id="SSF56176">
    <property type="entry name" value="FAD-binding/transporter-associated domain-like"/>
    <property type="match status" value="1"/>
</dbReference>
<evidence type="ECO:0000313" key="3">
    <source>
        <dbReference type="EMBL" id="KAK7712803.1"/>
    </source>
</evidence>
<dbReference type="Pfam" id="PF03033">
    <property type="entry name" value="Glyco_transf_28"/>
    <property type="match status" value="1"/>
</dbReference>
<keyword evidence="1" id="KW-0808">Transferase</keyword>
<dbReference type="SUPFAM" id="SSF53756">
    <property type="entry name" value="UDP-Glycosyltransferase/glycogen phosphorylase"/>
    <property type="match status" value="1"/>
</dbReference>
<name>A0ABR1NRQ3_DIAER</name>
<evidence type="ECO:0000313" key="4">
    <source>
        <dbReference type="Proteomes" id="UP001430848"/>
    </source>
</evidence>
<dbReference type="InterPro" id="IPR036318">
    <property type="entry name" value="FAD-bd_PCMH-like_sf"/>
</dbReference>
<dbReference type="Gene3D" id="3.40.50.2000">
    <property type="entry name" value="Glycogen Phosphorylase B"/>
    <property type="match status" value="2"/>
</dbReference>
<dbReference type="PANTHER" id="PTHR48050:SF27">
    <property type="entry name" value="GLUCOSYLTRANSFERASE, PUTATIVE (AFU_ORTHOLOGUE AFUA_7G04880)-RELATED"/>
    <property type="match status" value="1"/>
</dbReference>
<dbReference type="InterPro" id="IPR006094">
    <property type="entry name" value="Oxid_FAD_bind_N"/>
</dbReference>
<dbReference type="Pfam" id="PF06722">
    <property type="entry name" value="EryCIII-like_C"/>
    <property type="match status" value="1"/>
</dbReference>
<dbReference type="Pfam" id="PF01565">
    <property type="entry name" value="FAD_binding_4"/>
    <property type="match status" value="1"/>
</dbReference>
<protein>
    <recommendedName>
        <fullName evidence="2">FAD-binding PCMH-type domain-containing protein</fullName>
    </recommendedName>
</protein>
<evidence type="ECO:0000256" key="1">
    <source>
        <dbReference type="ARBA" id="ARBA00022679"/>
    </source>
</evidence>
<dbReference type="InterPro" id="IPR002213">
    <property type="entry name" value="UDP_glucos_trans"/>
</dbReference>
<organism evidence="3 4">
    <name type="scientific">Diaporthe eres</name>
    <name type="common">Phomopsis oblonga</name>
    <dbReference type="NCBI Taxonomy" id="83184"/>
    <lineage>
        <taxon>Eukaryota</taxon>
        <taxon>Fungi</taxon>
        <taxon>Dikarya</taxon>
        <taxon>Ascomycota</taxon>
        <taxon>Pezizomycotina</taxon>
        <taxon>Sordariomycetes</taxon>
        <taxon>Sordariomycetidae</taxon>
        <taxon>Diaporthales</taxon>
        <taxon>Diaporthaceae</taxon>
        <taxon>Diaporthe</taxon>
        <taxon>Diaporthe eres species complex</taxon>
    </lineage>
</organism>
<dbReference type="CDD" id="cd03784">
    <property type="entry name" value="GT1_Gtf-like"/>
    <property type="match status" value="1"/>
</dbReference>
<sequence length="863" mass="94335">MAYLAPGNQGDIMSGIIDQLINFTQVQLSQDKSTITIGGGCLWSEVYPVCDAAGVSVVGGGSHFVGVGGYFTQAGWSWLVGHHGYACDNVLGATVVVPGDAEGDGVRTVQCGPYFASSSNTSAEEEYADDLFWAIRGAGANFGIVTEFVVKTHPHVGGHLSGTLHYKGEDLTAVMDVIKESKPLRSNDESIYLGFDCDPHGNPEVFVLVWIRAESPEKTKQNPVMSPFWTAVKVNMTIQKAIDRDSNSSIPTQPTMDNTVFCTTHEQTSHVGDYAEMHSPPRIDGRGWNFPVELFVEDPDFVPTLWAKFVSIAATPGFGKSLFFFECHDLRRAAQPALLAAASFPAAGRRPHIGLLAACKYDAARDDDKADAMVRDVLDYVREAGCVRGMEMLGHPSFLCNGDERLEDVYMSQLPRLSMQVSTWLRHHRLMHAIASLVTSREPEKCESVANRGYTGRVDVDPDSRLFRTLSRFVPDFKAPPEEPLEGQSTDLAPEYDGPGWISETGHRTVPTARLNIVIQVVGSRGDVQPFIALGNELQKDGHRVRLATHNTFEKFVIDSGLEFYPIGGDPTELMAYMVKNPGLIPKMNSLRAGDIQKKREMVAEMLEGCWWSCIQPDPKSGAPFVANAIIANPPSFAHIHCAQALGIPLHLMFTMPWTNVCGFFFRDPPQYNPPDELDRFLRQGPPPVYIGFGSIVIEKPDEMTQLILEAVKTCGVRALISKGWSGLGQAESSNDQVMYLDDCPHEWLFQKVAAVVHHGGAGTTACGLRYGTPTLVVPFFGDQPFWGDMIAAAGAGPEPIPYKSLTSANLAEAIQFCLRPEAQIAAQSIAASMSREEGVKTAVSSFYANLPVSEMYCDLLND</sequence>
<dbReference type="InterPro" id="IPR050426">
    <property type="entry name" value="Glycosyltransferase_28"/>
</dbReference>
<dbReference type="Proteomes" id="UP001430848">
    <property type="component" value="Unassembled WGS sequence"/>
</dbReference>
<evidence type="ECO:0000259" key="2">
    <source>
        <dbReference type="PROSITE" id="PS51387"/>
    </source>
</evidence>